<protein>
    <submittedName>
        <fullName evidence="1">Helix-turn-helix domain-containing protein</fullName>
    </submittedName>
</protein>
<name>A0A2B5SGV9_9BACI</name>
<evidence type="ECO:0000313" key="1">
    <source>
        <dbReference type="EMBL" id="PFZ19507.1"/>
    </source>
</evidence>
<evidence type="ECO:0000313" key="2">
    <source>
        <dbReference type="Proteomes" id="UP000223311"/>
    </source>
</evidence>
<dbReference type="Pfam" id="PF13730">
    <property type="entry name" value="HTH_36"/>
    <property type="match status" value="1"/>
</dbReference>
<organism evidence="1 2">
    <name type="scientific">Bacillus wiedmannii</name>
    <dbReference type="NCBI Taxonomy" id="1890302"/>
    <lineage>
        <taxon>Bacteria</taxon>
        <taxon>Bacillati</taxon>
        <taxon>Bacillota</taxon>
        <taxon>Bacilli</taxon>
        <taxon>Bacillales</taxon>
        <taxon>Bacillaceae</taxon>
        <taxon>Bacillus</taxon>
        <taxon>Bacillus cereus group</taxon>
    </lineage>
</organism>
<dbReference type="RefSeq" id="WP_098577729.1">
    <property type="nucleotide sequence ID" value="NZ_NVGE01000074.1"/>
</dbReference>
<dbReference type="Gene3D" id="1.10.10.10">
    <property type="entry name" value="Winged helix-like DNA-binding domain superfamily/Winged helix DNA-binding domain"/>
    <property type="match status" value="1"/>
</dbReference>
<proteinExistence type="predicted"/>
<comment type="caution">
    <text evidence="1">The sequence shown here is derived from an EMBL/GenBank/DDBJ whole genome shotgun (WGS) entry which is preliminary data.</text>
</comment>
<dbReference type="AlphaFoldDB" id="A0A2B5SGV9"/>
<accession>A0A2B5SGV9</accession>
<reference evidence="1 2" key="1">
    <citation type="submission" date="2017-09" db="EMBL/GenBank/DDBJ databases">
        <title>Large-scale bioinformatics analysis of Bacillus genomes uncovers conserved roles of natural products in bacterial physiology.</title>
        <authorList>
            <consortium name="Agbiome Team Llc"/>
            <person name="Bleich R.M."/>
            <person name="Grubbs K.J."/>
            <person name="Santa Maria K.C."/>
            <person name="Allen S.E."/>
            <person name="Farag S."/>
            <person name="Shank E.A."/>
            <person name="Bowers A."/>
        </authorList>
    </citation>
    <scope>NUCLEOTIDE SEQUENCE [LARGE SCALE GENOMIC DNA]</scope>
    <source>
        <strain evidence="1 2">AFS080080</strain>
    </source>
</reference>
<dbReference type="EMBL" id="NVGE01000074">
    <property type="protein sequence ID" value="PFZ19507.1"/>
    <property type="molecule type" value="Genomic_DNA"/>
</dbReference>
<gene>
    <name evidence="1" type="ORF">COL66_29095</name>
</gene>
<dbReference type="InterPro" id="IPR036388">
    <property type="entry name" value="WH-like_DNA-bd_sf"/>
</dbReference>
<sequence length="158" mass="18524">MYSIRHSQGITRRWKRVNENSNLVSIEAQTEYSITSGKRETRIFLKMYVDAVHSGLIADLGPERWTTLCVLASFMDEDGECYPTQDMIAKRLNISRESANRRIKKLCEYRWDGKPLVVKERRRHERTQQWENTVYTILPISQLTIFGNEPETLDPSDV</sequence>
<dbReference type="Proteomes" id="UP000223311">
    <property type="component" value="Unassembled WGS sequence"/>
</dbReference>